<evidence type="ECO:0000313" key="1">
    <source>
        <dbReference type="EMBL" id="KYD11782.1"/>
    </source>
</evidence>
<dbReference type="Proteomes" id="UP000075683">
    <property type="component" value="Unassembled WGS sequence"/>
</dbReference>
<organism evidence="1 2">
    <name type="scientific">Caldibacillus debilis</name>
    <dbReference type="NCBI Taxonomy" id="301148"/>
    <lineage>
        <taxon>Bacteria</taxon>
        <taxon>Bacillati</taxon>
        <taxon>Bacillota</taxon>
        <taxon>Bacilli</taxon>
        <taxon>Bacillales</taxon>
        <taxon>Bacillaceae</taxon>
        <taxon>Caldibacillus</taxon>
    </lineage>
</organism>
<name>A0A150LJ63_9BACI</name>
<dbReference type="AlphaFoldDB" id="A0A150LJ63"/>
<reference evidence="1 2" key="1">
    <citation type="submission" date="2016-01" db="EMBL/GenBank/DDBJ databases">
        <title>Draft Genome Sequences of Seven Thermophilic Sporeformers Isolated from Foods.</title>
        <authorList>
            <person name="Berendsen E.M."/>
            <person name="Wells-Bennik M.H."/>
            <person name="Krawcyk A.O."/>
            <person name="De Jong A."/>
            <person name="Holsappel S."/>
            <person name="Eijlander R.T."/>
            <person name="Kuipers O.P."/>
        </authorList>
    </citation>
    <scope>NUCLEOTIDE SEQUENCE [LARGE SCALE GENOMIC DNA]</scope>
    <source>
        <strain evidence="1 2">B4135</strain>
    </source>
</reference>
<dbReference type="EMBL" id="LQYT01000101">
    <property type="protein sequence ID" value="KYD11782.1"/>
    <property type="molecule type" value="Genomic_DNA"/>
</dbReference>
<proteinExistence type="predicted"/>
<accession>A0A150LJ63</accession>
<comment type="caution">
    <text evidence="1">The sequence shown here is derived from an EMBL/GenBank/DDBJ whole genome shotgun (WGS) entry which is preliminary data.</text>
</comment>
<protein>
    <submittedName>
        <fullName evidence="1">Uncharacterized protein</fullName>
    </submittedName>
</protein>
<sequence>MTGHFIVWHGNFYTNLDEYCTEKMIERTYSFILFFRKL</sequence>
<evidence type="ECO:0000313" key="2">
    <source>
        <dbReference type="Proteomes" id="UP000075683"/>
    </source>
</evidence>
<gene>
    <name evidence="1" type="ORF">B4135_3151</name>
</gene>